<comment type="caution">
    <text evidence="1">The sequence shown here is derived from an EMBL/GenBank/DDBJ whole genome shotgun (WGS) entry which is preliminary data.</text>
</comment>
<name>A0AAD7TV84_9APHY</name>
<accession>A0AAD7TV84</accession>
<evidence type="ECO:0000313" key="2">
    <source>
        <dbReference type="Proteomes" id="UP001215151"/>
    </source>
</evidence>
<dbReference type="Proteomes" id="UP001215151">
    <property type="component" value="Unassembled WGS sequence"/>
</dbReference>
<proteinExistence type="predicted"/>
<sequence length="227" mass="25146">MLVYQHFRNIEAHLSSQLHDRMSLCTHSGRRPSDGCHLAHYIQDGPPDPADRSLAFFRSHSVQRRKLLISLTLCCKHWNIVPALQLYTDGLFPISYVTIFTEPLTSILVSRFLLNLQEVHRDLGHGATDATSGSDTINGGTMHFARVIGSLGSSLAAGSRPSSEPETISLTDAWDTAVKVLTLLCLLITDIWSFLMQQRPIATDEPVTYGRGADVPVTPDNPVEIWL</sequence>
<evidence type="ECO:0000313" key="1">
    <source>
        <dbReference type="EMBL" id="KAJ8483212.1"/>
    </source>
</evidence>
<keyword evidence="2" id="KW-1185">Reference proteome</keyword>
<dbReference type="EMBL" id="JAPEVG010000098">
    <property type="protein sequence ID" value="KAJ8483212.1"/>
    <property type="molecule type" value="Genomic_DNA"/>
</dbReference>
<reference evidence="1" key="1">
    <citation type="submission" date="2022-11" db="EMBL/GenBank/DDBJ databases">
        <title>Genome Sequence of Cubamyces cubensis.</title>
        <authorList>
            <person name="Buettner E."/>
        </authorList>
    </citation>
    <scope>NUCLEOTIDE SEQUENCE</scope>
    <source>
        <strain evidence="1">MPL-01</strain>
    </source>
</reference>
<gene>
    <name evidence="1" type="ORF">ONZ51_g4863</name>
</gene>
<dbReference type="AlphaFoldDB" id="A0AAD7TV84"/>
<organism evidence="1 2">
    <name type="scientific">Trametes cubensis</name>
    <dbReference type="NCBI Taxonomy" id="1111947"/>
    <lineage>
        <taxon>Eukaryota</taxon>
        <taxon>Fungi</taxon>
        <taxon>Dikarya</taxon>
        <taxon>Basidiomycota</taxon>
        <taxon>Agaricomycotina</taxon>
        <taxon>Agaricomycetes</taxon>
        <taxon>Polyporales</taxon>
        <taxon>Polyporaceae</taxon>
        <taxon>Trametes</taxon>
    </lineage>
</organism>
<protein>
    <submittedName>
        <fullName evidence="1">Uncharacterized protein</fullName>
    </submittedName>
</protein>